<gene>
    <name evidence="1" type="ORF">UFOVP71_321</name>
</gene>
<sequence length="133" mass="13001">MSYTNNPTSILAGAGITVAPTVGTGANTITISSSGVPIVAIRTAVATPIVVVAATDDVIDVAVPGPVAVAVTLPAGVLGQQFTIKDGLGLGAPATPITITPTAGTIDGAATATINAPYGSLTFVYNGTQWLIL</sequence>
<dbReference type="EMBL" id="LR797824">
    <property type="protein sequence ID" value="CAB4241783.1"/>
    <property type="molecule type" value="Genomic_DNA"/>
</dbReference>
<organism evidence="1">
    <name type="scientific">uncultured Caudovirales phage</name>
    <dbReference type="NCBI Taxonomy" id="2100421"/>
    <lineage>
        <taxon>Viruses</taxon>
        <taxon>Duplodnaviria</taxon>
        <taxon>Heunggongvirae</taxon>
        <taxon>Uroviricota</taxon>
        <taxon>Caudoviricetes</taxon>
        <taxon>Peduoviridae</taxon>
        <taxon>Maltschvirus</taxon>
        <taxon>Maltschvirus maltsch</taxon>
    </lineage>
</organism>
<name>A0A6J5TAG3_9CAUD</name>
<evidence type="ECO:0000313" key="1">
    <source>
        <dbReference type="EMBL" id="CAB4241783.1"/>
    </source>
</evidence>
<accession>A0A6J5TAG3</accession>
<reference evidence="1" key="1">
    <citation type="submission" date="2020-05" db="EMBL/GenBank/DDBJ databases">
        <authorList>
            <person name="Chiriac C."/>
            <person name="Salcher M."/>
            <person name="Ghai R."/>
            <person name="Kavagutti S V."/>
        </authorList>
    </citation>
    <scope>NUCLEOTIDE SEQUENCE</scope>
</reference>
<protein>
    <submittedName>
        <fullName evidence="1">Uncharacterized protein</fullName>
    </submittedName>
</protein>
<proteinExistence type="predicted"/>